<gene>
    <name evidence="1" type="ORF">BpHYR1_006778</name>
</gene>
<sequence length="96" mass="11777">MCIPNQLIQIYKEIHEIFILKISIRIAQYPSKKKYIEIIYHYLDLKFIILFDQIEQIINISENDLLNFYKVLQKEYTSNKNIRFKLNNKDENDFNM</sequence>
<proteinExistence type="predicted"/>
<accession>A0A3M7SYU1</accession>
<reference evidence="1 2" key="1">
    <citation type="journal article" date="2018" name="Sci. Rep.">
        <title>Genomic signatures of local adaptation to the degree of environmental predictability in rotifers.</title>
        <authorList>
            <person name="Franch-Gras L."/>
            <person name="Hahn C."/>
            <person name="Garcia-Roger E.M."/>
            <person name="Carmona M.J."/>
            <person name="Serra M."/>
            <person name="Gomez A."/>
        </authorList>
    </citation>
    <scope>NUCLEOTIDE SEQUENCE [LARGE SCALE GENOMIC DNA]</scope>
    <source>
        <strain evidence="1">HYR1</strain>
    </source>
</reference>
<comment type="caution">
    <text evidence="1">The sequence shown here is derived from an EMBL/GenBank/DDBJ whole genome shotgun (WGS) entry which is preliminary data.</text>
</comment>
<dbReference type="AlphaFoldDB" id="A0A3M7SYU1"/>
<evidence type="ECO:0000313" key="1">
    <source>
        <dbReference type="EMBL" id="RNA40829.1"/>
    </source>
</evidence>
<organism evidence="1 2">
    <name type="scientific">Brachionus plicatilis</name>
    <name type="common">Marine rotifer</name>
    <name type="synonym">Brachionus muelleri</name>
    <dbReference type="NCBI Taxonomy" id="10195"/>
    <lineage>
        <taxon>Eukaryota</taxon>
        <taxon>Metazoa</taxon>
        <taxon>Spiralia</taxon>
        <taxon>Gnathifera</taxon>
        <taxon>Rotifera</taxon>
        <taxon>Eurotatoria</taxon>
        <taxon>Monogononta</taxon>
        <taxon>Pseudotrocha</taxon>
        <taxon>Ploima</taxon>
        <taxon>Brachionidae</taxon>
        <taxon>Brachionus</taxon>
    </lineage>
</organism>
<name>A0A3M7SYU1_BRAPC</name>
<dbReference type="EMBL" id="REGN01000587">
    <property type="protein sequence ID" value="RNA40829.1"/>
    <property type="molecule type" value="Genomic_DNA"/>
</dbReference>
<protein>
    <submittedName>
        <fullName evidence="1">Uncharacterized protein</fullName>
    </submittedName>
</protein>
<keyword evidence="2" id="KW-1185">Reference proteome</keyword>
<dbReference type="Proteomes" id="UP000276133">
    <property type="component" value="Unassembled WGS sequence"/>
</dbReference>
<evidence type="ECO:0000313" key="2">
    <source>
        <dbReference type="Proteomes" id="UP000276133"/>
    </source>
</evidence>